<dbReference type="EMBL" id="JACIBV010000003">
    <property type="protein sequence ID" value="MBB3734069.1"/>
    <property type="molecule type" value="Genomic_DNA"/>
</dbReference>
<reference evidence="1 2" key="1">
    <citation type="submission" date="2020-08" db="EMBL/GenBank/DDBJ databases">
        <title>Sequencing the genomes of 1000 actinobacteria strains.</title>
        <authorList>
            <person name="Klenk H.-P."/>
        </authorList>
    </citation>
    <scope>NUCLEOTIDE SEQUENCE [LARGE SCALE GENOMIC DNA]</scope>
    <source>
        <strain evidence="1 2">DSM 44320</strain>
    </source>
</reference>
<accession>A0A7W5VDI5</accession>
<dbReference type="GeneID" id="95395957"/>
<protein>
    <submittedName>
        <fullName evidence="1">Uncharacterized protein</fullName>
    </submittedName>
</protein>
<dbReference type="RefSeq" id="WP_183663089.1">
    <property type="nucleotide sequence ID" value="NZ_JACIBV010000003.1"/>
</dbReference>
<proteinExistence type="predicted"/>
<evidence type="ECO:0000313" key="2">
    <source>
        <dbReference type="Proteomes" id="UP000579945"/>
    </source>
</evidence>
<organism evidence="1 2">
    <name type="scientific">Nonomuraea dietziae</name>
    <dbReference type="NCBI Taxonomy" id="65515"/>
    <lineage>
        <taxon>Bacteria</taxon>
        <taxon>Bacillati</taxon>
        <taxon>Actinomycetota</taxon>
        <taxon>Actinomycetes</taxon>
        <taxon>Streptosporangiales</taxon>
        <taxon>Streptosporangiaceae</taxon>
        <taxon>Nonomuraea</taxon>
    </lineage>
</organism>
<comment type="caution">
    <text evidence="1">The sequence shown here is derived from an EMBL/GenBank/DDBJ whole genome shotgun (WGS) entry which is preliminary data.</text>
</comment>
<sequence>MFNSSAKCPWPPKVMEALHRIDELVGCPIWLDHVAGADDHLVVVPIEGIGTLTVGDQDGPLTCDLDDFRGFSVALQDNDEHFVGVVYSSPTRDVDALIAWLSTYLHQLTTPGHAEPEDSGHGHTE</sequence>
<gene>
    <name evidence="1" type="ORF">FHR33_010022</name>
</gene>
<keyword evidence="2" id="KW-1185">Reference proteome</keyword>
<evidence type="ECO:0000313" key="1">
    <source>
        <dbReference type="EMBL" id="MBB3734069.1"/>
    </source>
</evidence>
<dbReference type="Proteomes" id="UP000579945">
    <property type="component" value="Unassembled WGS sequence"/>
</dbReference>
<name>A0A7W5VDI5_9ACTN</name>
<dbReference type="AlphaFoldDB" id="A0A7W5VDI5"/>